<gene>
    <name evidence="1" type="ORF">RF11_11999</name>
</gene>
<dbReference type="EMBL" id="JWZT01003604">
    <property type="protein sequence ID" value="KII66176.1"/>
    <property type="molecule type" value="Genomic_DNA"/>
</dbReference>
<evidence type="ECO:0000313" key="2">
    <source>
        <dbReference type="Proteomes" id="UP000031668"/>
    </source>
</evidence>
<dbReference type="Proteomes" id="UP000031668">
    <property type="component" value="Unassembled WGS sequence"/>
</dbReference>
<reference evidence="1 2" key="1">
    <citation type="journal article" date="2014" name="Genome Biol. Evol.">
        <title>The genome of the myxosporean Thelohanellus kitauei shows adaptations to nutrient acquisition within its fish host.</title>
        <authorList>
            <person name="Yang Y."/>
            <person name="Xiong J."/>
            <person name="Zhou Z."/>
            <person name="Huo F."/>
            <person name="Miao W."/>
            <person name="Ran C."/>
            <person name="Liu Y."/>
            <person name="Zhang J."/>
            <person name="Feng J."/>
            <person name="Wang M."/>
            <person name="Wang M."/>
            <person name="Wang L."/>
            <person name="Yao B."/>
        </authorList>
    </citation>
    <scope>NUCLEOTIDE SEQUENCE [LARGE SCALE GENOMIC DNA]</scope>
    <source>
        <strain evidence="1">Wuqing</strain>
    </source>
</reference>
<name>A0A0C2MG90_THEKT</name>
<dbReference type="AlphaFoldDB" id="A0A0C2MG90"/>
<keyword evidence="2" id="KW-1185">Reference proteome</keyword>
<evidence type="ECO:0000313" key="1">
    <source>
        <dbReference type="EMBL" id="KII66176.1"/>
    </source>
</evidence>
<proteinExistence type="predicted"/>
<protein>
    <submittedName>
        <fullName evidence="1">Uncharacterized protein</fullName>
    </submittedName>
</protein>
<organism evidence="1 2">
    <name type="scientific">Thelohanellus kitauei</name>
    <name type="common">Myxosporean</name>
    <dbReference type="NCBI Taxonomy" id="669202"/>
    <lineage>
        <taxon>Eukaryota</taxon>
        <taxon>Metazoa</taxon>
        <taxon>Cnidaria</taxon>
        <taxon>Myxozoa</taxon>
        <taxon>Myxosporea</taxon>
        <taxon>Bivalvulida</taxon>
        <taxon>Platysporina</taxon>
        <taxon>Myxobolidae</taxon>
        <taxon>Thelohanellus</taxon>
    </lineage>
</organism>
<comment type="caution">
    <text evidence="1">The sequence shown here is derived from an EMBL/GenBank/DDBJ whole genome shotgun (WGS) entry which is preliminary data.</text>
</comment>
<accession>A0A0C2MG90</accession>
<sequence>MGLTFFESLWTCKLINSACESSHPIVSFVENGETIHCQPGFEKEQTTTFKGMKTIPEILKSVLESNKDKEILGYREILNEDIVNDENGKCKVLLEPGPYK</sequence>